<feature type="signal peptide" evidence="1">
    <location>
        <begin position="1"/>
        <end position="19"/>
    </location>
</feature>
<accession>A0A2X0V7W1</accession>
<keyword evidence="3" id="KW-1185">Reference proteome</keyword>
<dbReference type="Proteomes" id="UP000250086">
    <property type="component" value="Unassembled WGS sequence"/>
</dbReference>
<proteinExistence type="predicted"/>
<evidence type="ECO:0000256" key="1">
    <source>
        <dbReference type="SAM" id="SignalP"/>
    </source>
</evidence>
<sequence>MIIRIICLCLCLAATNVHAYSKIYNRNYTVSEVIFPNECRLKINNAACEHIAARFVQDFERDRVLEVNDNIDFDSLDNINIAKGTQKIELRMVHNAMKNIITLYAISRRSVEGMQSITIDVFNVLPDENMRSISFDELFEKPDRAKMIIAREVQKVFGKNNTLLLPVEISLIQVAPANFAVTKDGLHFFFAPGRVSQTKKAFDLLKIDLSLLGKARPNLKYWNE</sequence>
<organism evidence="2 3">
    <name type="scientific">Anaerobiospirillum thomasii</name>
    <dbReference type="NCBI Taxonomy" id="179995"/>
    <lineage>
        <taxon>Bacteria</taxon>
        <taxon>Pseudomonadati</taxon>
        <taxon>Pseudomonadota</taxon>
        <taxon>Gammaproteobacteria</taxon>
        <taxon>Aeromonadales</taxon>
        <taxon>Succinivibrionaceae</taxon>
        <taxon>Anaerobiospirillum</taxon>
    </lineage>
</organism>
<reference evidence="2 3" key="1">
    <citation type="submission" date="2018-06" db="EMBL/GenBank/DDBJ databases">
        <authorList>
            <consortium name="Pathogen Informatics"/>
            <person name="Doyle S."/>
        </authorList>
    </citation>
    <scope>NUCLEOTIDE SEQUENCE [LARGE SCALE GENOMIC DNA]</scope>
    <source>
        <strain evidence="2 3">NCTC13093</strain>
    </source>
</reference>
<name>A0A2X0V7W1_9GAMM</name>
<evidence type="ECO:0008006" key="4">
    <source>
        <dbReference type="Google" id="ProtNLM"/>
    </source>
</evidence>
<protein>
    <recommendedName>
        <fullName evidence="4">DUF3298 domain-containing protein</fullName>
    </recommendedName>
</protein>
<dbReference type="AlphaFoldDB" id="A0A2X0V7W1"/>
<feature type="chain" id="PRO_5016122210" description="DUF3298 domain-containing protein" evidence="1">
    <location>
        <begin position="20"/>
        <end position="224"/>
    </location>
</feature>
<evidence type="ECO:0000313" key="2">
    <source>
        <dbReference type="EMBL" id="SPT70544.1"/>
    </source>
</evidence>
<dbReference type="EMBL" id="UAPV01000001">
    <property type="protein sequence ID" value="SPT70544.1"/>
    <property type="molecule type" value="Genomic_DNA"/>
</dbReference>
<keyword evidence="1" id="KW-0732">Signal</keyword>
<evidence type="ECO:0000313" key="3">
    <source>
        <dbReference type="Proteomes" id="UP000250086"/>
    </source>
</evidence>
<dbReference type="RefSeq" id="WP_113744605.1">
    <property type="nucleotide sequence ID" value="NZ_UAPV01000001.1"/>
</dbReference>
<gene>
    <name evidence="2" type="ORF">NCTC13093_01960</name>
</gene>